<dbReference type="KEGG" id="lcre:Pla8534_65500"/>
<organism evidence="1 2">
    <name type="scientific">Lignipirellula cremea</name>
    <dbReference type="NCBI Taxonomy" id="2528010"/>
    <lineage>
        <taxon>Bacteria</taxon>
        <taxon>Pseudomonadati</taxon>
        <taxon>Planctomycetota</taxon>
        <taxon>Planctomycetia</taxon>
        <taxon>Pirellulales</taxon>
        <taxon>Pirellulaceae</taxon>
        <taxon>Lignipirellula</taxon>
    </lineage>
</organism>
<sequence>MTSEKPKENEPIKPLALVNTIVKPTLNLTTGEYEGKLLRNGHLNYNCTEGVDAVADEESESADALTARFGTICIRGLALDGALELEEVKACIYRKNEVPNPLPSNPDLLTPAQSVYLREGLIGSWTLPGGVETNYRFLRHDPPCRHDVGLGKQHGSNKNDNRLCMWFKFAGAWSKDGPHTLSLTLSDTNDCGEALEADVT</sequence>
<dbReference type="AlphaFoldDB" id="A0A518E3L4"/>
<dbReference type="RefSeq" id="WP_145058124.1">
    <property type="nucleotide sequence ID" value="NZ_CP036433.1"/>
</dbReference>
<dbReference type="EMBL" id="CP036433">
    <property type="protein sequence ID" value="QDU98677.1"/>
    <property type="molecule type" value="Genomic_DNA"/>
</dbReference>
<reference evidence="1 2" key="1">
    <citation type="submission" date="2019-02" db="EMBL/GenBank/DDBJ databases">
        <title>Deep-cultivation of Planctomycetes and their phenomic and genomic characterization uncovers novel biology.</title>
        <authorList>
            <person name="Wiegand S."/>
            <person name="Jogler M."/>
            <person name="Boedeker C."/>
            <person name="Pinto D."/>
            <person name="Vollmers J."/>
            <person name="Rivas-Marin E."/>
            <person name="Kohn T."/>
            <person name="Peeters S.H."/>
            <person name="Heuer A."/>
            <person name="Rast P."/>
            <person name="Oberbeckmann S."/>
            <person name="Bunk B."/>
            <person name="Jeske O."/>
            <person name="Meyerdierks A."/>
            <person name="Storesund J.E."/>
            <person name="Kallscheuer N."/>
            <person name="Luecker S."/>
            <person name="Lage O.M."/>
            <person name="Pohl T."/>
            <person name="Merkel B.J."/>
            <person name="Hornburger P."/>
            <person name="Mueller R.-W."/>
            <person name="Bruemmer F."/>
            <person name="Labrenz M."/>
            <person name="Spormann A.M."/>
            <person name="Op den Camp H."/>
            <person name="Overmann J."/>
            <person name="Amann R."/>
            <person name="Jetten M.S.M."/>
            <person name="Mascher T."/>
            <person name="Medema M.H."/>
            <person name="Devos D.P."/>
            <person name="Kaster A.-K."/>
            <person name="Ovreas L."/>
            <person name="Rohde M."/>
            <person name="Galperin M.Y."/>
            <person name="Jogler C."/>
        </authorList>
    </citation>
    <scope>NUCLEOTIDE SEQUENCE [LARGE SCALE GENOMIC DNA]</scope>
    <source>
        <strain evidence="1 2">Pla85_3_4</strain>
    </source>
</reference>
<accession>A0A518E3L4</accession>
<evidence type="ECO:0000313" key="2">
    <source>
        <dbReference type="Proteomes" id="UP000317648"/>
    </source>
</evidence>
<keyword evidence="2" id="KW-1185">Reference proteome</keyword>
<proteinExistence type="predicted"/>
<evidence type="ECO:0000313" key="1">
    <source>
        <dbReference type="EMBL" id="QDU98677.1"/>
    </source>
</evidence>
<protein>
    <submittedName>
        <fullName evidence="1">Uncharacterized protein</fullName>
    </submittedName>
</protein>
<dbReference type="Proteomes" id="UP000317648">
    <property type="component" value="Chromosome"/>
</dbReference>
<name>A0A518E3L4_9BACT</name>
<gene>
    <name evidence="1" type="ORF">Pla8534_65500</name>
</gene>